<feature type="short sequence motif" description="'HIGH' region" evidence="8">
    <location>
        <begin position="72"/>
        <end position="80"/>
    </location>
</feature>
<evidence type="ECO:0000256" key="7">
    <source>
        <dbReference type="ARBA" id="ARBA00023146"/>
    </source>
</evidence>
<feature type="short sequence motif" description="'KMSKS' region" evidence="8">
    <location>
        <begin position="308"/>
        <end position="312"/>
    </location>
</feature>
<comment type="subcellular location">
    <subcellularLocation>
        <location evidence="8">Cytoplasm</location>
    </subcellularLocation>
</comment>
<evidence type="ECO:0000256" key="6">
    <source>
        <dbReference type="ARBA" id="ARBA00022917"/>
    </source>
</evidence>
<dbReference type="FunFam" id="3.40.50.620:FF:000207">
    <property type="entry name" value="Tryptophan--tRNA ligase"/>
    <property type="match status" value="1"/>
</dbReference>
<accession>A0A075WHN5</accession>
<dbReference type="CDD" id="cd00806">
    <property type="entry name" value="TrpRS_core"/>
    <property type="match status" value="1"/>
</dbReference>
<evidence type="ECO:0000256" key="1">
    <source>
        <dbReference type="ARBA" id="ARBA00005594"/>
    </source>
</evidence>
<dbReference type="Pfam" id="PF00579">
    <property type="entry name" value="tRNA-synt_1b"/>
    <property type="match status" value="2"/>
</dbReference>
<dbReference type="PANTHER" id="PTHR10055">
    <property type="entry name" value="TRYPTOPHANYL-TRNA SYNTHETASE"/>
    <property type="match status" value="1"/>
</dbReference>
<keyword evidence="5 8" id="KW-0067">ATP-binding</keyword>
<dbReference type="RefSeq" id="WP_048096046.1">
    <property type="nucleotide sequence ID" value="NZ_CP006577.1"/>
</dbReference>
<dbReference type="KEGG" id="afg:AFULGI_00019430"/>
<dbReference type="Proteomes" id="UP000028501">
    <property type="component" value="Chromosome"/>
</dbReference>
<dbReference type="InterPro" id="IPR020653">
    <property type="entry name" value="Tryptophan-tRNA-ligase_arc"/>
</dbReference>
<dbReference type="EC" id="6.1.1.2" evidence="8"/>
<keyword evidence="2 8" id="KW-0963">Cytoplasm</keyword>
<dbReference type="GO" id="GO:0005524">
    <property type="term" value="F:ATP binding"/>
    <property type="evidence" value="ECO:0007669"/>
    <property type="project" value="UniProtKB-UniRule"/>
</dbReference>
<dbReference type="PRINTS" id="PR01039">
    <property type="entry name" value="TRNASYNTHTRP"/>
</dbReference>
<proteinExistence type="inferred from homology"/>
<dbReference type="GO" id="GO:0005737">
    <property type="term" value="C:cytoplasm"/>
    <property type="evidence" value="ECO:0007669"/>
    <property type="project" value="UniProtKB-SubCell"/>
</dbReference>
<dbReference type="InterPro" id="IPR002305">
    <property type="entry name" value="aa-tRNA-synth_Ic"/>
</dbReference>
<dbReference type="InterPro" id="IPR014729">
    <property type="entry name" value="Rossmann-like_a/b/a_fold"/>
</dbReference>
<reference evidence="10 11" key="1">
    <citation type="submission" date="2013-07" db="EMBL/GenBank/DDBJ databases">
        <title>Genome of Archaeoglobus fulgidus.</title>
        <authorList>
            <person name="Fiebig A."/>
            <person name="Birkeland N.-K."/>
        </authorList>
    </citation>
    <scope>NUCLEOTIDE SEQUENCE [LARGE SCALE GENOMIC DNA]</scope>
    <source>
        <strain evidence="10 11">DSM 8774</strain>
    </source>
</reference>
<dbReference type="GO" id="GO:0004830">
    <property type="term" value="F:tryptophan-tRNA ligase activity"/>
    <property type="evidence" value="ECO:0007669"/>
    <property type="project" value="UniProtKB-UniRule"/>
</dbReference>
<dbReference type="HOGENOM" id="CLU_032621_3_0_2"/>
<evidence type="ECO:0000256" key="5">
    <source>
        <dbReference type="ARBA" id="ARBA00022840"/>
    </source>
</evidence>
<dbReference type="SUPFAM" id="SSF52374">
    <property type="entry name" value="Nucleotidylyl transferase"/>
    <property type="match status" value="1"/>
</dbReference>
<keyword evidence="6 8" id="KW-0648">Protein biosynthesis</keyword>
<dbReference type="EMBL" id="CP006577">
    <property type="protein sequence ID" value="AIG98694.1"/>
    <property type="molecule type" value="Genomic_DNA"/>
</dbReference>
<evidence type="ECO:0000256" key="8">
    <source>
        <dbReference type="HAMAP-Rule" id="MF_00140"/>
    </source>
</evidence>
<protein>
    <recommendedName>
        <fullName evidence="8">Tryptophan--tRNA ligase</fullName>
        <ecNumber evidence="8">6.1.1.2</ecNumber>
    </recommendedName>
    <alternativeName>
        <fullName evidence="8">Tryptophanyl-tRNA synthetase</fullName>
        <shortName evidence="8">TrpRS</shortName>
    </alternativeName>
</protein>
<dbReference type="InterPro" id="IPR002306">
    <property type="entry name" value="Trp-tRNA-ligase"/>
</dbReference>
<evidence type="ECO:0000256" key="9">
    <source>
        <dbReference type="RuleBase" id="RU363036"/>
    </source>
</evidence>
<dbReference type="Gene3D" id="3.40.50.620">
    <property type="entry name" value="HUPs"/>
    <property type="match status" value="1"/>
</dbReference>
<evidence type="ECO:0000256" key="4">
    <source>
        <dbReference type="ARBA" id="ARBA00022741"/>
    </source>
</evidence>
<keyword evidence="4 8" id="KW-0547">Nucleotide-binding</keyword>
<gene>
    <name evidence="8" type="primary">trpS</name>
    <name evidence="10" type="ORF">AFULGI_00019430</name>
</gene>
<dbReference type="GeneID" id="24795437"/>
<evidence type="ECO:0000313" key="11">
    <source>
        <dbReference type="Proteomes" id="UP000028501"/>
    </source>
</evidence>
<evidence type="ECO:0000313" key="10">
    <source>
        <dbReference type="EMBL" id="AIG98694.1"/>
    </source>
</evidence>
<dbReference type="AlphaFoldDB" id="A0A075WHN5"/>
<evidence type="ECO:0000256" key="3">
    <source>
        <dbReference type="ARBA" id="ARBA00022598"/>
    </source>
</evidence>
<dbReference type="NCBIfam" id="NF008926">
    <property type="entry name" value="PRK12285.1-3"/>
    <property type="match status" value="1"/>
</dbReference>
<evidence type="ECO:0000256" key="2">
    <source>
        <dbReference type="ARBA" id="ARBA00022490"/>
    </source>
</evidence>
<organism evidence="10 11">
    <name type="scientific">Archaeoglobus fulgidus DSM 8774</name>
    <dbReference type="NCBI Taxonomy" id="1344584"/>
    <lineage>
        <taxon>Archaea</taxon>
        <taxon>Methanobacteriati</taxon>
        <taxon>Methanobacteriota</taxon>
        <taxon>Archaeoglobi</taxon>
        <taxon>Archaeoglobales</taxon>
        <taxon>Archaeoglobaceae</taxon>
        <taxon>Archaeoglobus</taxon>
    </lineage>
</organism>
<keyword evidence="3 8" id="KW-0436">Ligase</keyword>
<dbReference type="HAMAP" id="MF_00140_A">
    <property type="entry name" value="Trp_tRNA_synth_A"/>
    <property type="match status" value="1"/>
</dbReference>
<dbReference type="GO" id="GO:0006436">
    <property type="term" value="P:tryptophanyl-tRNA aminoacylation"/>
    <property type="evidence" value="ECO:0007669"/>
    <property type="project" value="UniProtKB-UniRule"/>
</dbReference>
<comment type="function">
    <text evidence="8">Catalyzes the attachment of tryptophan to tRNA(Trp).</text>
</comment>
<comment type="catalytic activity">
    <reaction evidence="8">
        <text>tRNA(Trp) + L-tryptophan + ATP = L-tryptophyl-tRNA(Trp) + AMP + diphosphate + H(+)</text>
        <dbReference type="Rhea" id="RHEA:24080"/>
        <dbReference type="Rhea" id="RHEA-COMP:9671"/>
        <dbReference type="Rhea" id="RHEA-COMP:9705"/>
        <dbReference type="ChEBI" id="CHEBI:15378"/>
        <dbReference type="ChEBI" id="CHEBI:30616"/>
        <dbReference type="ChEBI" id="CHEBI:33019"/>
        <dbReference type="ChEBI" id="CHEBI:57912"/>
        <dbReference type="ChEBI" id="CHEBI:78442"/>
        <dbReference type="ChEBI" id="CHEBI:78535"/>
        <dbReference type="ChEBI" id="CHEBI:456215"/>
        <dbReference type="EC" id="6.1.1.2"/>
    </reaction>
</comment>
<dbReference type="Gene3D" id="1.10.240.10">
    <property type="entry name" value="Tyrosyl-Transfer RNA Synthetase"/>
    <property type="match status" value="1"/>
</dbReference>
<name>A0A075WHN5_ARCFL</name>
<comment type="similarity">
    <text evidence="1 8 9">Belongs to the class-I aminoacyl-tRNA synthetase family.</text>
</comment>
<keyword evidence="7 8" id="KW-0030">Aminoacyl-tRNA synthetase</keyword>
<sequence>MNVTPWEVEGVIDYSKLIEEFGMQPFSEVLPEIDNPHILMRRGAIFGHRDYWRIIEAMRKKEPWAVMSGFMPSGLPHFGHKMTMDEIVWHQSAGGKAFVAIADMEAHSVRGLSWEKTRELGMLYIKSIIALGLREDAVIYFQSKSSHVKDLAFELSAEVNFSELRAIYGFNSDTSLAKMFVTAIQAADILHPQLEEFGGPKPVVVPVGADQDPHMRLTRDLAARISIFSFEPVEGGVRVRSRKGAEYLSSLRDLEFDKKIYEEHMDIFGEAEEIERAVRKIEVEIGGFAFIPPSSTYHRFTTGLTGGKMSSSKPESYISLLDPPEEGAKKVMKAFTGGRATAEEQRRLGGEPDRCVVFELYSFHLIDSDEELNQIEAECREGRLLCGKCKKMAAELVKSFLKEHQEKMEAVDLSNYTIIG</sequence>
<dbReference type="PANTHER" id="PTHR10055:SF5">
    <property type="entry name" value="TRYPTOPHAN--TRNA LIGASE"/>
    <property type="match status" value="1"/>
</dbReference>